<dbReference type="PANTHER" id="PTHR11247">
    <property type="entry name" value="PALMITOYL-PROTEIN THIOESTERASE/DOLICHYLDIPHOSPHATASE 1"/>
    <property type="match status" value="1"/>
</dbReference>
<reference evidence="11" key="1">
    <citation type="submission" date="2022-01" db="EMBL/GenBank/DDBJ databases">
        <authorList>
            <person name="King R."/>
        </authorList>
    </citation>
    <scope>NUCLEOTIDE SEQUENCE</scope>
</reference>
<evidence type="ECO:0000313" key="11">
    <source>
        <dbReference type="EMBL" id="CAH1105324.1"/>
    </source>
</evidence>
<dbReference type="EC" id="3.1.2.22" evidence="2"/>
<dbReference type="EMBL" id="OV651831">
    <property type="protein sequence ID" value="CAH1105324.1"/>
    <property type="molecule type" value="Genomic_DNA"/>
</dbReference>
<gene>
    <name evidence="11" type="ORF">PSYICH_LOCUS6217</name>
</gene>
<evidence type="ECO:0000256" key="6">
    <source>
        <dbReference type="ARBA" id="ARBA00023157"/>
    </source>
</evidence>
<dbReference type="PANTHER" id="PTHR11247:SF8">
    <property type="entry name" value="PALMITOYL-PROTEIN THIOESTERASE 1"/>
    <property type="match status" value="1"/>
</dbReference>
<dbReference type="AlphaFoldDB" id="A0A9P0CUP5"/>
<name>A0A9P0CUP5_9CUCU</name>
<evidence type="ECO:0000256" key="5">
    <source>
        <dbReference type="ARBA" id="ARBA00022801"/>
    </source>
</evidence>
<evidence type="ECO:0000313" key="12">
    <source>
        <dbReference type="Proteomes" id="UP001153636"/>
    </source>
</evidence>
<organism evidence="11 12">
    <name type="scientific">Psylliodes chrysocephalus</name>
    <dbReference type="NCBI Taxonomy" id="3402493"/>
    <lineage>
        <taxon>Eukaryota</taxon>
        <taxon>Metazoa</taxon>
        <taxon>Ecdysozoa</taxon>
        <taxon>Arthropoda</taxon>
        <taxon>Hexapoda</taxon>
        <taxon>Insecta</taxon>
        <taxon>Pterygota</taxon>
        <taxon>Neoptera</taxon>
        <taxon>Endopterygota</taxon>
        <taxon>Coleoptera</taxon>
        <taxon>Polyphaga</taxon>
        <taxon>Cucujiformia</taxon>
        <taxon>Chrysomeloidea</taxon>
        <taxon>Chrysomelidae</taxon>
        <taxon>Galerucinae</taxon>
        <taxon>Alticini</taxon>
        <taxon>Psylliodes</taxon>
    </lineage>
</organism>
<evidence type="ECO:0000256" key="8">
    <source>
        <dbReference type="ARBA" id="ARBA00031934"/>
    </source>
</evidence>
<dbReference type="GO" id="GO:0005764">
    <property type="term" value="C:lysosome"/>
    <property type="evidence" value="ECO:0007669"/>
    <property type="project" value="TreeGrafter"/>
</dbReference>
<keyword evidence="4 10" id="KW-0732">Signal</keyword>
<dbReference type="FunFam" id="3.40.50.1820:FF:000107">
    <property type="entry name" value="Palmitoyl-protein thioesterase 1"/>
    <property type="match status" value="1"/>
</dbReference>
<dbReference type="Gene3D" id="3.40.50.1820">
    <property type="entry name" value="alpha/beta hydrolase"/>
    <property type="match status" value="1"/>
</dbReference>
<evidence type="ECO:0000256" key="7">
    <source>
        <dbReference type="ARBA" id="ARBA00023180"/>
    </source>
</evidence>
<evidence type="ECO:0000256" key="3">
    <source>
        <dbReference type="ARBA" id="ARBA00014212"/>
    </source>
</evidence>
<dbReference type="OrthoDB" id="10263094at2759"/>
<evidence type="ECO:0000256" key="4">
    <source>
        <dbReference type="ARBA" id="ARBA00022729"/>
    </source>
</evidence>
<protein>
    <recommendedName>
        <fullName evidence="3">Palmitoyl-protein thioesterase 1</fullName>
        <ecNumber evidence="2">3.1.2.22</ecNumber>
    </recommendedName>
    <alternativeName>
        <fullName evidence="8">Palmitoyl-protein hydrolase 1</fullName>
    </alternativeName>
</protein>
<evidence type="ECO:0000256" key="1">
    <source>
        <dbReference type="ARBA" id="ARBA00010758"/>
    </source>
</evidence>
<evidence type="ECO:0000256" key="10">
    <source>
        <dbReference type="SAM" id="SignalP"/>
    </source>
</evidence>
<evidence type="ECO:0000256" key="9">
    <source>
        <dbReference type="ARBA" id="ARBA00047409"/>
    </source>
</evidence>
<dbReference type="InterPro" id="IPR029058">
    <property type="entry name" value="AB_hydrolase_fold"/>
</dbReference>
<dbReference type="SUPFAM" id="SSF53474">
    <property type="entry name" value="alpha/beta-Hydrolases"/>
    <property type="match status" value="1"/>
</dbReference>
<keyword evidence="6" id="KW-1015">Disulfide bond</keyword>
<proteinExistence type="inferred from homology"/>
<sequence length="302" mass="34477">MKTIYFIVLLFSSIIYCALCEESENTPIVLWHGMGDSCCFPFSLGGFKDKLNETLGTYIYSIEIGSNVIEDVENGFFKHPSEQIEEVCKTLSADPKLANGFNAIGFSQGGQFLRGLIQRCPTIKVKSLISLGGQHQGVYGLPRCGALSISLCDYLRKLLNHAAYIDVVQKTLVQATYWHDPLDEATYKKESTFLADINNERTINADYIARLQQLEHLVLVKFDNDTMVQPVESEWFGFYKPGQSVEVESLEDSTFFEEDRLGLKKLVQESRIHFLSVEGDHLRFPWSWFEEYIIEIFLKNSF</sequence>
<feature type="signal peptide" evidence="10">
    <location>
        <begin position="1"/>
        <end position="20"/>
    </location>
</feature>
<dbReference type="GO" id="GO:0008474">
    <property type="term" value="F:palmitoyl-(protein) hydrolase activity"/>
    <property type="evidence" value="ECO:0007669"/>
    <property type="project" value="UniProtKB-EC"/>
</dbReference>
<dbReference type="PRINTS" id="PR00414">
    <property type="entry name" value="PPTHIESTRASE"/>
</dbReference>
<accession>A0A9P0CUP5</accession>
<keyword evidence="7" id="KW-0325">Glycoprotein</keyword>
<keyword evidence="5" id="KW-0378">Hydrolase</keyword>
<dbReference type="Pfam" id="PF02089">
    <property type="entry name" value="Palm_thioest"/>
    <property type="match status" value="1"/>
</dbReference>
<comment type="similarity">
    <text evidence="1">Belongs to the palmitoyl-protein thioesterase family.</text>
</comment>
<dbReference type="Proteomes" id="UP001153636">
    <property type="component" value="Chromosome 19"/>
</dbReference>
<dbReference type="GO" id="GO:0006898">
    <property type="term" value="P:receptor-mediated endocytosis"/>
    <property type="evidence" value="ECO:0007669"/>
    <property type="project" value="TreeGrafter"/>
</dbReference>
<comment type="catalytic activity">
    <reaction evidence="9">
        <text>S-hexadecanoyl-L-cysteinyl-[protein] + H2O = L-cysteinyl-[protein] + hexadecanoate + H(+)</text>
        <dbReference type="Rhea" id="RHEA:19233"/>
        <dbReference type="Rhea" id="RHEA-COMP:10131"/>
        <dbReference type="Rhea" id="RHEA-COMP:11032"/>
        <dbReference type="ChEBI" id="CHEBI:7896"/>
        <dbReference type="ChEBI" id="CHEBI:15377"/>
        <dbReference type="ChEBI" id="CHEBI:15378"/>
        <dbReference type="ChEBI" id="CHEBI:29950"/>
        <dbReference type="ChEBI" id="CHEBI:74151"/>
        <dbReference type="EC" id="3.1.2.22"/>
    </reaction>
    <physiologicalReaction direction="left-to-right" evidence="9">
        <dbReference type="Rhea" id="RHEA:19234"/>
    </physiologicalReaction>
</comment>
<dbReference type="InterPro" id="IPR002472">
    <property type="entry name" value="Palm_thioest"/>
</dbReference>
<keyword evidence="12" id="KW-1185">Reference proteome</keyword>
<evidence type="ECO:0000256" key="2">
    <source>
        <dbReference type="ARBA" id="ARBA00012423"/>
    </source>
</evidence>
<feature type="chain" id="PRO_5040312064" description="Palmitoyl-protein thioesterase 1" evidence="10">
    <location>
        <begin position="21"/>
        <end position="302"/>
    </location>
</feature>